<dbReference type="Proteomes" id="UP000176725">
    <property type="component" value="Unassembled WGS sequence"/>
</dbReference>
<protein>
    <recommendedName>
        <fullName evidence="3">J domain-containing protein</fullName>
    </recommendedName>
</protein>
<feature type="transmembrane region" description="Helical" evidence="2">
    <location>
        <begin position="602"/>
        <end position="621"/>
    </location>
</feature>
<accession>A0A1F8BIV9</accession>
<dbReference type="PRINTS" id="PR00625">
    <property type="entry name" value="JDOMAIN"/>
</dbReference>
<dbReference type="PROSITE" id="PS50076">
    <property type="entry name" value="DNAJ_2"/>
    <property type="match status" value="1"/>
</dbReference>
<dbReference type="CDD" id="cd06257">
    <property type="entry name" value="DnaJ"/>
    <property type="match status" value="1"/>
</dbReference>
<name>A0A1F8BIV9_9BACT</name>
<dbReference type="GO" id="GO:0051087">
    <property type="term" value="F:protein-folding chaperone binding"/>
    <property type="evidence" value="ECO:0007669"/>
    <property type="project" value="TreeGrafter"/>
</dbReference>
<keyword evidence="2" id="KW-0472">Membrane</keyword>
<feature type="transmembrane region" description="Helical" evidence="2">
    <location>
        <begin position="571"/>
        <end position="595"/>
    </location>
</feature>
<evidence type="ECO:0000256" key="1">
    <source>
        <dbReference type="SAM" id="MobiDB-lite"/>
    </source>
</evidence>
<dbReference type="SMART" id="SM00271">
    <property type="entry name" value="DnaJ"/>
    <property type="match status" value="1"/>
</dbReference>
<dbReference type="GO" id="GO:0044183">
    <property type="term" value="F:protein folding chaperone"/>
    <property type="evidence" value="ECO:0007669"/>
    <property type="project" value="TreeGrafter"/>
</dbReference>
<dbReference type="Pfam" id="PF00226">
    <property type="entry name" value="DnaJ"/>
    <property type="match status" value="1"/>
</dbReference>
<dbReference type="STRING" id="1802521.A2893_00435"/>
<comment type="caution">
    <text evidence="4">The sequence shown here is derived from an EMBL/GenBank/DDBJ whole genome shotgun (WGS) entry which is preliminary data.</text>
</comment>
<dbReference type="PANTHER" id="PTHR43948">
    <property type="entry name" value="DNAJ HOMOLOG SUBFAMILY B"/>
    <property type="match status" value="1"/>
</dbReference>
<proteinExistence type="predicted"/>
<feature type="compositionally biased region" description="Polar residues" evidence="1">
    <location>
        <begin position="249"/>
        <end position="259"/>
    </location>
</feature>
<keyword evidence="2" id="KW-0812">Transmembrane</keyword>
<dbReference type="EMBL" id="MGHH01000014">
    <property type="protein sequence ID" value="OGM63962.1"/>
    <property type="molecule type" value="Genomic_DNA"/>
</dbReference>
<reference evidence="4 5" key="1">
    <citation type="journal article" date="2016" name="Nat. Commun.">
        <title>Thousands of microbial genomes shed light on interconnected biogeochemical processes in an aquifer system.</title>
        <authorList>
            <person name="Anantharaman K."/>
            <person name="Brown C.T."/>
            <person name="Hug L.A."/>
            <person name="Sharon I."/>
            <person name="Castelle C.J."/>
            <person name="Probst A.J."/>
            <person name="Thomas B.C."/>
            <person name="Singh A."/>
            <person name="Wilkins M.J."/>
            <person name="Karaoz U."/>
            <person name="Brodie E.L."/>
            <person name="Williams K.H."/>
            <person name="Hubbard S.S."/>
            <person name="Banfield J.F."/>
        </authorList>
    </citation>
    <scope>NUCLEOTIDE SEQUENCE [LARGE SCALE GENOMIC DNA]</scope>
</reference>
<dbReference type="PANTHER" id="PTHR43948:SF10">
    <property type="entry name" value="MRJ, ISOFORM E"/>
    <property type="match status" value="1"/>
</dbReference>
<feature type="domain" description="J" evidence="3">
    <location>
        <begin position="155"/>
        <end position="235"/>
    </location>
</feature>
<feature type="compositionally biased region" description="Basic and acidic residues" evidence="1">
    <location>
        <begin position="120"/>
        <end position="141"/>
    </location>
</feature>
<sequence length="957" mass="103367">MANILASSQHSEVVGLLENRYKFKGLWGLTQFILSISRFIPDSRLKIKPLSQKEIELLPPGEAKNLEKELLKIEPIAYEELYKALQDTSEKEKALGTIEGEEAEMIPETKELQIVEEQPETDKEKTGEKARYEERQREKTYEAGPKAPPKTTVRDYYQILSVDPDIPQDQIKSAYRKQLLQYHPDKAEAMFRSGKISEAEWQNLKIEYGEKTRDINEAYAVLSNDTNRENYDRVSGKEPWRTKEAAAQEQPTEAGTPTGSRDVYIVFTPTTAESKKTTEARVNTADYANTVSAAGPFTSDVTTKFETNEALKNAGFSQDAIDEIGLDDRHINTALAFHLGGGTPEKLEGAGIEAVNNNIITLQQEQDLNKALIALEGFDKDVSKQLEIANRNPEISIQSTIPTSAELPTLRLERQNGYLSPDIGSFFNQTKSLIETSQKLAGKALKTTTKTIAKTEVKQLAVSSVKAGAKGILKKGATWLATKLGITAIASAVAPGVGTAVAIALQVLGTLKNVAKNILSFIPRLLTGEKDTRKAIMGLGALMLVGGLATGSSGLALAGAGTMGASYLSSVGAMAAGGQAAGFVNTLLLGAITVAAPIFTPAILIGVIAVPLLFIFIVFIINNSAFVVPWGGYNFTPGVPESPYIEVKKVASPTEGPNNTEINATYTITITAKQGTLTAITFTYKCEVKADYSQTCPDPKNIRVGPQTFPSFTDAVPPSISAGTSYVIMYDVVYGDVDGNGSTDFNDSLIVDTFTVAATPEGANRSEASGFASICIGECPTGCYAVVDNAYPWPANYKANMEAAVSDLVSQHPLFVAKVCSSTSWGPVNLCYDPPAVSLWGWHTHTKACDIKFDAGGVDNLQDSIYILTHESSHHLQKPEIMPELQSAYEGSGASSELPLCSYSSTSDPSEGFAEGNALYAQMPTFWSGPTYCGPGTTFQDLYPIHYDFAKNTVFQE</sequence>
<evidence type="ECO:0000313" key="5">
    <source>
        <dbReference type="Proteomes" id="UP000176725"/>
    </source>
</evidence>
<dbReference type="GO" id="GO:0051082">
    <property type="term" value="F:unfolded protein binding"/>
    <property type="evidence" value="ECO:0007669"/>
    <property type="project" value="TreeGrafter"/>
</dbReference>
<dbReference type="InterPro" id="IPR001623">
    <property type="entry name" value="DnaJ_domain"/>
</dbReference>
<evidence type="ECO:0000256" key="2">
    <source>
        <dbReference type="SAM" id="Phobius"/>
    </source>
</evidence>
<dbReference type="Gene3D" id="1.10.287.110">
    <property type="entry name" value="DnaJ domain"/>
    <property type="match status" value="1"/>
</dbReference>
<evidence type="ECO:0000313" key="4">
    <source>
        <dbReference type="EMBL" id="OGM63962.1"/>
    </source>
</evidence>
<keyword evidence="2" id="KW-1133">Transmembrane helix</keyword>
<dbReference type="InterPro" id="IPR036869">
    <property type="entry name" value="J_dom_sf"/>
</dbReference>
<dbReference type="AlphaFoldDB" id="A0A1F8BIV9"/>
<feature type="region of interest" description="Disordered" evidence="1">
    <location>
        <begin position="229"/>
        <end position="260"/>
    </location>
</feature>
<organism evidence="4 5">
    <name type="scientific">Candidatus Woesebacteria bacterium RIFCSPLOWO2_01_FULL_39_25</name>
    <dbReference type="NCBI Taxonomy" id="1802521"/>
    <lineage>
        <taxon>Bacteria</taxon>
        <taxon>Candidatus Woeseibacteriota</taxon>
    </lineage>
</organism>
<dbReference type="GO" id="GO:0005737">
    <property type="term" value="C:cytoplasm"/>
    <property type="evidence" value="ECO:0007669"/>
    <property type="project" value="TreeGrafter"/>
</dbReference>
<feature type="region of interest" description="Disordered" evidence="1">
    <location>
        <begin position="117"/>
        <end position="150"/>
    </location>
</feature>
<feature type="compositionally biased region" description="Basic and acidic residues" evidence="1">
    <location>
        <begin position="229"/>
        <end position="246"/>
    </location>
</feature>
<evidence type="ECO:0000259" key="3">
    <source>
        <dbReference type="PROSITE" id="PS50076"/>
    </source>
</evidence>
<gene>
    <name evidence="4" type="ORF">A2893_00435</name>
</gene>
<dbReference type="SUPFAM" id="SSF46565">
    <property type="entry name" value="Chaperone J-domain"/>
    <property type="match status" value="1"/>
</dbReference>
<feature type="transmembrane region" description="Helical" evidence="2">
    <location>
        <begin position="492"/>
        <end position="515"/>
    </location>
</feature>
<feature type="transmembrane region" description="Helical" evidence="2">
    <location>
        <begin position="536"/>
        <end position="559"/>
    </location>
</feature>